<evidence type="ECO:0008006" key="5">
    <source>
        <dbReference type="Google" id="ProtNLM"/>
    </source>
</evidence>
<evidence type="ECO:0000256" key="1">
    <source>
        <dbReference type="SAM" id="MobiDB-lite"/>
    </source>
</evidence>
<feature type="signal peptide" evidence="2">
    <location>
        <begin position="1"/>
        <end position="24"/>
    </location>
</feature>
<gene>
    <name evidence="3" type="ORF">GmarT_26720</name>
</gene>
<name>A0ABX5YMA2_9PLAN</name>
<dbReference type="Proteomes" id="UP000322887">
    <property type="component" value="Chromosome"/>
</dbReference>
<feature type="compositionally biased region" description="Basic and acidic residues" evidence="1">
    <location>
        <begin position="34"/>
        <end position="45"/>
    </location>
</feature>
<evidence type="ECO:0000313" key="3">
    <source>
        <dbReference type="EMBL" id="QEG16804.1"/>
    </source>
</evidence>
<dbReference type="PROSITE" id="PS51257">
    <property type="entry name" value="PROKAR_LIPOPROTEIN"/>
    <property type="match status" value="1"/>
</dbReference>
<dbReference type="GeneID" id="98647226"/>
<evidence type="ECO:0000313" key="4">
    <source>
        <dbReference type="Proteomes" id="UP000322887"/>
    </source>
</evidence>
<dbReference type="RefSeq" id="WP_002648555.1">
    <property type="nucleotide sequence ID" value="NZ_CP042910.1"/>
</dbReference>
<feature type="region of interest" description="Disordered" evidence="1">
    <location>
        <begin position="26"/>
        <end position="45"/>
    </location>
</feature>
<reference evidence="3 4" key="1">
    <citation type="submission" date="2019-08" db="EMBL/GenBank/DDBJ databases">
        <title>Deep-cultivation of Planctomycetes and their phenomic and genomic characterization uncovers novel biology.</title>
        <authorList>
            <person name="Wiegand S."/>
            <person name="Jogler M."/>
            <person name="Boedeker C."/>
            <person name="Pinto D."/>
            <person name="Vollmers J."/>
            <person name="Rivas-Marin E."/>
            <person name="Kohn T."/>
            <person name="Peeters S.H."/>
            <person name="Heuer A."/>
            <person name="Rast P."/>
            <person name="Oberbeckmann S."/>
            <person name="Bunk B."/>
            <person name="Jeske O."/>
            <person name="Meyerdierks A."/>
            <person name="Storesund J.E."/>
            <person name="Kallscheuer N."/>
            <person name="Luecker S."/>
            <person name="Lage O.M."/>
            <person name="Pohl T."/>
            <person name="Merkel B.J."/>
            <person name="Hornburger P."/>
            <person name="Mueller R.-W."/>
            <person name="Bruemmer F."/>
            <person name="Labrenz M."/>
            <person name="Spormann A.M."/>
            <person name="Op den Camp H."/>
            <person name="Overmann J."/>
            <person name="Amann R."/>
            <person name="Jetten M.S.M."/>
            <person name="Mascher T."/>
            <person name="Medema M.H."/>
            <person name="Devos D.P."/>
            <person name="Kaster A.-K."/>
            <person name="Ovreas L."/>
            <person name="Rohde M."/>
            <person name="Galperin M.Y."/>
            <person name="Jogler C."/>
        </authorList>
    </citation>
    <scope>NUCLEOTIDE SEQUENCE [LARGE SCALE GENOMIC DNA]</scope>
    <source>
        <strain evidence="3 4">DSM 8797</strain>
    </source>
</reference>
<accession>A0ABX5YMA2</accession>
<dbReference type="EMBL" id="CP042910">
    <property type="protein sequence ID" value="QEG16804.1"/>
    <property type="molecule type" value="Genomic_DNA"/>
</dbReference>
<protein>
    <recommendedName>
        <fullName evidence="5">Secreted protein</fullName>
    </recommendedName>
</protein>
<evidence type="ECO:0000256" key="2">
    <source>
        <dbReference type="SAM" id="SignalP"/>
    </source>
</evidence>
<sequence>MKSLFWKRYSVLFMISLLISGCTAADAGPEETETETKKKPDVAESRKKKPTVCRLFIQDHAGKTVYWADIRKGETLEMSTPSVVPGFPKLDAKQQNLVQMESSQQTMLVGVRDHKDGTNQSGWVFLETGVEEESHGDHAHWKFKQEPHVIQSQLDDQQGNPAHLYCYQGVYYLANDQNSGYTRIDPRSYRDYPESPITAGFHRGGGQHITLAVVDGTTGYASWIAGGGPKKGLVDVTRILPEGNSEICYSFTLPTGAIHGLTTCGGKVFFAPADGICWCVADRNPLPSEQQQVNVQYISLGVDSETQKPQRTGAFTTHRNYVLFVTGKGPDACVCLLNAESDHPELISVPVPMLEGNSPVSLEVCRTAWGKRLAFVFHNHRQELEQDEFFSVIELDPDGDLDFQDASLLKTMKVGDSKVEGHYGHHTIAFDQAGRYGFWSEPGTGLLKALSLETLMPVGEFSMPGVPTKVIAVGQQDETD</sequence>
<keyword evidence="4" id="KW-1185">Reference proteome</keyword>
<keyword evidence="2" id="KW-0732">Signal</keyword>
<dbReference type="SUPFAM" id="SSF75011">
    <property type="entry name" value="3-carboxy-cis,cis-mucoante lactonizing enzyme"/>
    <property type="match status" value="1"/>
</dbReference>
<organism evidence="3 4">
    <name type="scientific">Gimesia maris</name>
    <dbReference type="NCBI Taxonomy" id="122"/>
    <lineage>
        <taxon>Bacteria</taxon>
        <taxon>Pseudomonadati</taxon>
        <taxon>Planctomycetota</taxon>
        <taxon>Planctomycetia</taxon>
        <taxon>Planctomycetales</taxon>
        <taxon>Planctomycetaceae</taxon>
        <taxon>Gimesia</taxon>
    </lineage>
</organism>
<proteinExistence type="predicted"/>
<feature type="chain" id="PRO_5047506118" description="Secreted protein" evidence="2">
    <location>
        <begin position="25"/>
        <end position="480"/>
    </location>
</feature>